<name>A0A1G5KSB2_9FIRM</name>
<evidence type="ECO:0000313" key="3">
    <source>
        <dbReference type="Proteomes" id="UP000198636"/>
    </source>
</evidence>
<protein>
    <recommendedName>
        <fullName evidence="1">DUF4180 domain-containing protein</fullName>
    </recommendedName>
</protein>
<dbReference type="Proteomes" id="UP000198636">
    <property type="component" value="Unassembled WGS sequence"/>
</dbReference>
<reference evidence="2 3" key="1">
    <citation type="submission" date="2016-10" db="EMBL/GenBank/DDBJ databases">
        <authorList>
            <person name="de Groot N.N."/>
        </authorList>
    </citation>
    <scope>NUCLEOTIDE SEQUENCE [LARGE SCALE GENOMIC DNA]</scope>
    <source>
        <strain evidence="2 3">DSM 18978</strain>
    </source>
</reference>
<dbReference type="AlphaFoldDB" id="A0A1G5KSB2"/>
<dbReference type="Pfam" id="PF13788">
    <property type="entry name" value="DUF4180"/>
    <property type="match status" value="1"/>
</dbReference>
<evidence type="ECO:0000259" key="1">
    <source>
        <dbReference type="Pfam" id="PF13788"/>
    </source>
</evidence>
<accession>A0A1G5KSB2</accession>
<keyword evidence="3" id="KW-1185">Reference proteome</keyword>
<dbReference type="RefSeq" id="WP_091546570.1">
    <property type="nucleotide sequence ID" value="NZ_FMUS01000030.1"/>
</dbReference>
<dbReference type="EMBL" id="FMUS01000030">
    <property type="protein sequence ID" value="SCZ03061.1"/>
    <property type="molecule type" value="Genomic_DNA"/>
</dbReference>
<evidence type="ECO:0000313" key="2">
    <source>
        <dbReference type="EMBL" id="SCZ03061.1"/>
    </source>
</evidence>
<gene>
    <name evidence="2" type="ORF">SAMN03080606_03703</name>
</gene>
<proteinExistence type="predicted"/>
<feature type="domain" description="DUF4180" evidence="1">
    <location>
        <begin position="9"/>
        <end position="118"/>
    </location>
</feature>
<sequence length="121" mass="13518">MEITTIKENDIEIAVINSKDILITDVQSALDVMATIYYEVGCDRVILNESAICKDFFNLRTGIAGEILQKFVSYKMKIAIVGDFSAYSSKSLKDFIYESNKGNDILFVSNVKQAMEKLSIG</sequence>
<dbReference type="InterPro" id="IPR025438">
    <property type="entry name" value="DUF4180"/>
</dbReference>
<dbReference type="STRING" id="1120976.SAMN03080606_03703"/>
<organism evidence="2 3">
    <name type="scientific">Alkaliphilus peptidifermentans DSM 18978</name>
    <dbReference type="NCBI Taxonomy" id="1120976"/>
    <lineage>
        <taxon>Bacteria</taxon>
        <taxon>Bacillati</taxon>
        <taxon>Bacillota</taxon>
        <taxon>Clostridia</taxon>
        <taxon>Peptostreptococcales</taxon>
        <taxon>Natronincolaceae</taxon>
        <taxon>Alkaliphilus</taxon>
    </lineage>
</organism>
<dbReference type="OrthoDB" id="8595425at2"/>